<accession>A0A401URB5</accession>
<dbReference type="RefSeq" id="WP_258881004.1">
    <property type="nucleotide sequence ID" value="NZ_BHYK01000025.1"/>
</dbReference>
<keyword evidence="1" id="KW-0812">Transmembrane</keyword>
<name>A0A401URB5_9CLOT</name>
<keyword evidence="1" id="KW-1133">Transmembrane helix</keyword>
<evidence type="ECO:0000313" key="2">
    <source>
        <dbReference type="EMBL" id="GCD12060.1"/>
    </source>
</evidence>
<protein>
    <submittedName>
        <fullName evidence="2">Uncharacterized protein</fullName>
    </submittedName>
</protein>
<reference evidence="2 3" key="1">
    <citation type="submission" date="2018-11" db="EMBL/GenBank/DDBJ databases">
        <title>Genome sequencing and assembly of Clostridium tagluense strain A121.</title>
        <authorList>
            <person name="Murakami T."/>
            <person name="Segawa T."/>
            <person name="Shcherbakova V.A."/>
            <person name="Mori H."/>
            <person name="Yoshimura Y."/>
        </authorList>
    </citation>
    <scope>NUCLEOTIDE SEQUENCE [LARGE SCALE GENOMIC DNA]</scope>
    <source>
        <strain evidence="2 3">A121</strain>
    </source>
</reference>
<dbReference type="GeneID" id="77242723"/>
<gene>
    <name evidence="2" type="ORF">Ctaglu_36830</name>
</gene>
<evidence type="ECO:0000256" key="1">
    <source>
        <dbReference type="SAM" id="Phobius"/>
    </source>
</evidence>
<keyword evidence="1" id="KW-0472">Membrane</keyword>
<organism evidence="2 3">
    <name type="scientific">Clostridium tagluense</name>
    <dbReference type="NCBI Taxonomy" id="360422"/>
    <lineage>
        <taxon>Bacteria</taxon>
        <taxon>Bacillati</taxon>
        <taxon>Bacillota</taxon>
        <taxon>Clostridia</taxon>
        <taxon>Eubacteriales</taxon>
        <taxon>Clostridiaceae</taxon>
        <taxon>Clostridium</taxon>
    </lineage>
</organism>
<dbReference type="Proteomes" id="UP000287872">
    <property type="component" value="Unassembled WGS sequence"/>
</dbReference>
<keyword evidence="3" id="KW-1185">Reference proteome</keyword>
<dbReference type="AlphaFoldDB" id="A0A401URB5"/>
<proteinExistence type="predicted"/>
<comment type="caution">
    <text evidence="2">The sequence shown here is derived from an EMBL/GenBank/DDBJ whole genome shotgun (WGS) entry which is preliminary data.</text>
</comment>
<feature type="transmembrane region" description="Helical" evidence="1">
    <location>
        <begin position="17"/>
        <end position="37"/>
    </location>
</feature>
<evidence type="ECO:0000313" key="3">
    <source>
        <dbReference type="Proteomes" id="UP000287872"/>
    </source>
</evidence>
<dbReference type="EMBL" id="BHYK01000025">
    <property type="protein sequence ID" value="GCD12060.1"/>
    <property type="molecule type" value="Genomic_DNA"/>
</dbReference>
<sequence>MKSEYGNVPEMSRLSSILIALCVGASVLSLVGIKILLTAM</sequence>